<dbReference type="PROSITE" id="PS50089">
    <property type="entry name" value="ZF_RING_2"/>
    <property type="match status" value="1"/>
</dbReference>
<dbReference type="Gramene" id="TraesCS5D03G0212100.1">
    <property type="protein sequence ID" value="TraesCS5D03G0212100.1.CDS"/>
    <property type="gene ID" value="TraesCS5D03G0212100"/>
</dbReference>
<evidence type="ECO:0000259" key="20">
    <source>
        <dbReference type="PROSITE" id="PS51873"/>
    </source>
</evidence>
<reference evidence="21" key="2">
    <citation type="submission" date="2018-10" db="UniProtKB">
        <authorList>
            <consortium name="EnsemblPlants"/>
        </authorList>
    </citation>
    <scope>IDENTIFICATION</scope>
</reference>
<dbReference type="InterPro" id="IPR001650">
    <property type="entry name" value="Helicase_C-like"/>
</dbReference>
<dbReference type="FunFam" id="3.40.50.300:FF:001279">
    <property type="entry name" value="ATP-dependent RNA helicase DEAH12 chloroplastic"/>
    <property type="match status" value="1"/>
</dbReference>
<dbReference type="FunFam" id="1.20.120.1080:FF:000033">
    <property type="entry name" value="RBR-type E3 ubiquitin transferase"/>
    <property type="match status" value="1"/>
</dbReference>
<evidence type="ECO:0000256" key="10">
    <source>
        <dbReference type="ARBA" id="ARBA00022806"/>
    </source>
</evidence>
<dbReference type="InterPro" id="IPR002464">
    <property type="entry name" value="DNA/RNA_helicase_DEAH_CS"/>
</dbReference>
<dbReference type="InterPro" id="IPR035979">
    <property type="entry name" value="RBD_domain_sf"/>
</dbReference>
<dbReference type="SUPFAM" id="SSF52540">
    <property type="entry name" value="P-loop containing nucleoside triphosphate hydrolases"/>
    <property type="match status" value="1"/>
</dbReference>
<dbReference type="GO" id="GO:0003676">
    <property type="term" value="F:nucleic acid binding"/>
    <property type="evidence" value="ECO:0007669"/>
    <property type="project" value="InterPro"/>
</dbReference>
<dbReference type="Pfam" id="PF24471">
    <property type="entry name" value="KH_DEAH11"/>
    <property type="match status" value="1"/>
</dbReference>
<proteinExistence type="inferred from homology"/>
<dbReference type="PANTHER" id="PTHR18934">
    <property type="entry name" value="ATP-DEPENDENT RNA HELICASE"/>
    <property type="match status" value="1"/>
</dbReference>
<dbReference type="InterPro" id="IPR056245">
    <property type="entry name" value="KH_DEAH11/12"/>
</dbReference>
<evidence type="ECO:0000256" key="8">
    <source>
        <dbReference type="ARBA" id="ARBA00022786"/>
    </source>
</evidence>
<dbReference type="GO" id="GO:0005524">
    <property type="term" value="F:ATP binding"/>
    <property type="evidence" value="ECO:0007669"/>
    <property type="project" value="UniProtKB-KW"/>
</dbReference>
<dbReference type="PROSITE" id="PS51192">
    <property type="entry name" value="HELICASE_ATP_BIND_1"/>
    <property type="match status" value="1"/>
</dbReference>
<evidence type="ECO:0000256" key="1">
    <source>
        <dbReference type="ARBA" id="ARBA00008792"/>
    </source>
</evidence>
<keyword evidence="15" id="KW-0175">Coiled coil</keyword>
<dbReference type="CDD" id="cd22585">
    <property type="entry name" value="Rcat_RBR_DEAH12-like"/>
    <property type="match status" value="1"/>
</dbReference>
<dbReference type="InterPro" id="IPR013083">
    <property type="entry name" value="Znf_RING/FYVE/PHD"/>
</dbReference>
<evidence type="ECO:0000256" key="2">
    <source>
        <dbReference type="ARBA" id="ARBA00012552"/>
    </source>
</evidence>
<name>A0A3B6MN92_WHEAT</name>
<dbReference type="SMART" id="SM00487">
    <property type="entry name" value="DEXDc"/>
    <property type="match status" value="1"/>
</dbReference>
<evidence type="ECO:0000256" key="13">
    <source>
        <dbReference type="ARBA" id="ARBA00047984"/>
    </source>
</evidence>
<dbReference type="InterPro" id="IPR056246">
    <property type="entry name" value="KH_DEAH11/12_1st"/>
</dbReference>
<evidence type="ECO:0000256" key="7">
    <source>
        <dbReference type="ARBA" id="ARBA00022771"/>
    </source>
</evidence>
<sequence>MARSHADRPFRPPDRGPLPPHRSQQHRQPHPQSAAILLLRAGPDFSSPPATEVDALVAGLRPDSLSVFSSGRHLLTPYLPDAALAAKAFPLISSLFASHASRLLDSDLVSRLAARSSQLAASVQSVKHRLRVRRSNLRDFDQLNLQRKTLEADKDLLDAKIAEYKAAMMSIRRAMLSGTDEEEEGVDLFGIVEGDDVDFARVHTMMLRECRRLNEGLPIYAYRRKILNHIFANQVMILIGETGSGKSTQLVQYLADSGLAANGSIVCTQPRKIAAITLARRVDEESNGCYADNFVSSCSTFSGSRGFSSEIIFGTDSYLLHHCMNDTGLDGVSYIIVDEAHERSLNTDLLLALIKKELLDRVDLRLIIMSATADANRLAEYFYGCQTFHVKGRNFPVEIKYIPDVSVDASFNTVPNSLNDACATASYVNDVVRVVSVIHKNEEEGAILAFLTSQLEVEWACENFSDASAVVLPMHGKLSHVEQSRVFNSYPGKRKVIFCTNMAETSLTIKEVKYVVDPGLAKESRFVPSSGLNVLKVNWISQSSANQRAGRAGRTGAGKCYRLYSESHFRMMEVHQEPEIRKVHLGTAVLRILALGVRDAQNFEFVDAPNPEAINMALKNLEQLGAVKCKCNLFELTDTGRYLVKLGIEPRLGKIMLDCFDSGLRKEGVILAAVMANSSSIFCRVGTNEEKHKADLQKVRLCHQDGDLFTLLAVYKKWEDGNGNRNMWCWQNSINAKTMRKCQETISELENCLKHELNIIVPSYWCWNPEVPSMHDKLLKRIILSSLTGNLAMFLGHEKFGYQVISTDQAVNLHPSCSLLNYGSKPEWVVFTEILSIPNQYLVCVTAVDHDALYSVHSMSFIHQLEKHKLQIKVISGLGHNLLRRFCGKYGQNQHRIISHLKEECRDDRITVEINFKNNEVVLFATRQDIEKVFCIVNGALECEAKMLRNECLERRLFPGRPGSSPLALFGSGAEIKHLELGKRYLTVEVLHQNAHDINDKELIFLVGSLIPGVANFHKSAGNFRIASDETKWGKLTFLKPEDAEEAVLKLNGIEFHGSSLKVVPVCSSDNRGLPFPAVRARLSWPCNPSRGRAFGTRLLRPREAPIIGPSVSACEEALIREISSFMPNKSFPGQNFRVEVFPPEENNSMMRATITFDGSLHREAARALDHLEGSFLPCCQPWQMIRCKHVFHSTLSCPLHVYNVISQEVNSLLESFRSQKGVSYNFEKTDNGIFRLKLTANATKTIADLRRPLEILMKGNTINHPDLTISAVQLLMSHDGVVHLKSIEQETGTYILYDRQSLNIKVFGHQDQMATAETKLVHALTELLEKKPLEISLRGHNLPPDLMKKTVENFGVDLEGLKKEMPAVNVELHKQRHLLKVWGSKEDKRRVEGMISELITSVKQNALVQLPSGSVGGSKDKQRVDDNELAQDACPICLCETEDPFELESCGHMFCWACLVDQCESAMKSHDGFPVCCLKTGCKKPFLIVDLKHLVSNEKLEDLFRASLRTFVESRAGMYRFCPTPDCQSIYQVAAPDAETKPFVCGACYVEICTKCHLEYHPFMSCEAYKQYKEDPDATLLEWRRGKENVKNCPSCGYTIEKSEGCNHVECRCGSHICWACLANFRSSEECYGHLRSAHQSFVDIV</sequence>
<evidence type="ECO:0000256" key="11">
    <source>
        <dbReference type="ARBA" id="ARBA00022833"/>
    </source>
</evidence>
<evidence type="ECO:0000256" key="9">
    <source>
        <dbReference type="ARBA" id="ARBA00022801"/>
    </source>
</evidence>
<dbReference type="Gene3D" id="1.20.120.1750">
    <property type="match status" value="1"/>
</dbReference>
<evidence type="ECO:0000313" key="21">
    <source>
        <dbReference type="EnsemblPlants" id="TraesCS5D02G087800.1"/>
    </source>
</evidence>
<dbReference type="GO" id="GO:0008270">
    <property type="term" value="F:zinc ion binding"/>
    <property type="evidence" value="ECO:0007669"/>
    <property type="project" value="UniProtKB-KW"/>
</dbReference>
<dbReference type="EC" id="3.6.4.13" evidence="2"/>
<dbReference type="Pfam" id="PF01485">
    <property type="entry name" value="IBR"/>
    <property type="match status" value="2"/>
</dbReference>
<dbReference type="InterPro" id="IPR002867">
    <property type="entry name" value="IBR_dom"/>
</dbReference>
<dbReference type="SUPFAM" id="SSF54928">
    <property type="entry name" value="RNA-binding domain, RBD"/>
    <property type="match status" value="1"/>
</dbReference>
<dbReference type="InterPro" id="IPR011545">
    <property type="entry name" value="DEAD/DEAH_box_helicase_dom"/>
</dbReference>
<evidence type="ECO:0000259" key="19">
    <source>
        <dbReference type="PROSITE" id="PS51194"/>
    </source>
</evidence>
<dbReference type="SMART" id="SM00647">
    <property type="entry name" value="IBR"/>
    <property type="match status" value="2"/>
</dbReference>
<evidence type="ECO:0000256" key="5">
    <source>
        <dbReference type="ARBA" id="ARBA00022737"/>
    </source>
</evidence>
<dbReference type="OrthoDB" id="10009520at2759"/>
<dbReference type="GO" id="GO:0003724">
    <property type="term" value="F:RNA helicase activity"/>
    <property type="evidence" value="ECO:0007669"/>
    <property type="project" value="UniProtKB-EC"/>
</dbReference>
<feature type="domain" description="Helicase ATP-binding" evidence="18">
    <location>
        <begin position="227"/>
        <end position="391"/>
    </location>
</feature>
<dbReference type="InterPro" id="IPR014001">
    <property type="entry name" value="Helicase_ATP-bd"/>
</dbReference>
<evidence type="ECO:0000256" key="14">
    <source>
        <dbReference type="PROSITE-ProRule" id="PRU00175"/>
    </source>
</evidence>
<dbReference type="Pfam" id="PF00271">
    <property type="entry name" value="Helicase_C"/>
    <property type="match status" value="1"/>
</dbReference>
<keyword evidence="4" id="KW-0479">Metal-binding</keyword>
<keyword evidence="8" id="KW-0833">Ubl conjugation pathway</keyword>
<dbReference type="PANTHER" id="PTHR18934:SF260">
    <property type="entry name" value="RBR-TYPE E3 UBIQUITIN TRANSFERASE"/>
    <property type="match status" value="1"/>
</dbReference>
<keyword evidence="10" id="KW-0347">Helicase</keyword>
<dbReference type="Gene3D" id="3.30.40.10">
    <property type="entry name" value="Zinc/RING finger domain, C3HC4 (zinc finger)"/>
    <property type="match status" value="1"/>
</dbReference>
<organism evidence="21">
    <name type="scientific">Triticum aestivum</name>
    <name type="common">Wheat</name>
    <dbReference type="NCBI Taxonomy" id="4565"/>
    <lineage>
        <taxon>Eukaryota</taxon>
        <taxon>Viridiplantae</taxon>
        <taxon>Streptophyta</taxon>
        <taxon>Embryophyta</taxon>
        <taxon>Tracheophyta</taxon>
        <taxon>Spermatophyta</taxon>
        <taxon>Magnoliopsida</taxon>
        <taxon>Liliopsida</taxon>
        <taxon>Poales</taxon>
        <taxon>Poaceae</taxon>
        <taxon>BOP clade</taxon>
        <taxon>Pooideae</taxon>
        <taxon>Triticodae</taxon>
        <taxon>Triticeae</taxon>
        <taxon>Triticinae</taxon>
        <taxon>Triticum</taxon>
    </lineage>
</organism>
<dbReference type="Gramene" id="TraesCS5D02G087800.1">
    <property type="protein sequence ID" value="TraesCS5D02G087800.1"/>
    <property type="gene ID" value="TraesCS5D02G087800"/>
</dbReference>
<dbReference type="Proteomes" id="UP000019116">
    <property type="component" value="Chromosome 5D"/>
</dbReference>
<feature type="region of interest" description="Disordered" evidence="16">
    <location>
        <begin position="1"/>
        <end position="32"/>
    </location>
</feature>
<keyword evidence="7 14" id="KW-0863">Zinc-finger</keyword>
<comment type="catalytic activity">
    <reaction evidence="13">
        <text>ATP + H2O = ADP + phosphate + H(+)</text>
        <dbReference type="Rhea" id="RHEA:13065"/>
        <dbReference type="ChEBI" id="CHEBI:15377"/>
        <dbReference type="ChEBI" id="CHEBI:15378"/>
        <dbReference type="ChEBI" id="CHEBI:30616"/>
        <dbReference type="ChEBI" id="CHEBI:43474"/>
        <dbReference type="ChEBI" id="CHEBI:456216"/>
        <dbReference type="EC" id="3.6.4.13"/>
    </reaction>
</comment>
<dbReference type="SMART" id="SM00847">
    <property type="entry name" value="HA2"/>
    <property type="match status" value="1"/>
</dbReference>
<dbReference type="GO" id="GO:0016740">
    <property type="term" value="F:transferase activity"/>
    <property type="evidence" value="ECO:0007669"/>
    <property type="project" value="UniProtKB-KW"/>
</dbReference>
<dbReference type="PROSITE" id="PS00690">
    <property type="entry name" value="DEAH_ATP_HELICASE"/>
    <property type="match status" value="1"/>
</dbReference>
<protein>
    <recommendedName>
        <fullName evidence="2">RNA helicase</fullName>
        <ecNumber evidence="2">3.6.4.13</ecNumber>
    </recommendedName>
</protein>
<dbReference type="EnsemblPlants" id="TraesCS5D02G087800.1">
    <property type="protein sequence ID" value="TraesCS5D02G087800.1"/>
    <property type="gene ID" value="TraesCS5D02G087800"/>
</dbReference>
<feature type="domain" description="RING-type" evidence="20">
    <location>
        <begin position="1431"/>
        <end position="1639"/>
    </location>
</feature>
<feature type="domain" description="RING-type" evidence="17">
    <location>
        <begin position="1435"/>
        <end position="1477"/>
    </location>
</feature>
<dbReference type="Pfam" id="PF24475">
    <property type="entry name" value="RBD_DEAH11"/>
    <property type="match status" value="1"/>
</dbReference>
<dbReference type="SMART" id="SM00184">
    <property type="entry name" value="RING"/>
    <property type="match status" value="1"/>
</dbReference>
<dbReference type="InterPro" id="IPR044066">
    <property type="entry name" value="TRIAD_supradom"/>
</dbReference>
<dbReference type="InterPro" id="IPR056248">
    <property type="entry name" value="RBD_DEAH11/12"/>
</dbReference>
<dbReference type="GO" id="GO:0016787">
    <property type="term" value="F:hydrolase activity"/>
    <property type="evidence" value="ECO:0007669"/>
    <property type="project" value="UniProtKB-KW"/>
</dbReference>
<dbReference type="PROSITE" id="PS51873">
    <property type="entry name" value="TRIAD"/>
    <property type="match status" value="1"/>
</dbReference>
<dbReference type="PROSITE" id="PS51194">
    <property type="entry name" value="HELICASE_CTER"/>
    <property type="match status" value="1"/>
</dbReference>
<dbReference type="OMA" id="GNFRMAS"/>
<dbReference type="CDD" id="cd18791">
    <property type="entry name" value="SF2_C_RHA"/>
    <property type="match status" value="1"/>
</dbReference>
<keyword evidence="22" id="KW-1185">Reference proteome</keyword>
<dbReference type="Pfam" id="PF07717">
    <property type="entry name" value="OB_NTP_bind"/>
    <property type="match status" value="1"/>
</dbReference>
<evidence type="ECO:0000256" key="12">
    <source>
        <dbReference type="ARBA" id="ARBA00022840"/>
    </source>
</evidence>
<evidence type="ECO:0000259" key="18">
    <source>
        <dbReference type="PROSITE" id="PS51192"/>
    </source>
</evidence>
<keyword evidence="6" id="KW-0547">Nucleotide-binding</keyword>
<keyword evidence="9" id="KW-0378">Hydrolase</keyword>
<dbReference type="Pfam" id="PF24638">
    <property type="entry name" value="KH_DEAH11_1st"/>
    <property type="match status" value="1"/>
</dbReference>
<feature type="compositionally biased region" description="Basic and acidic residues" evidence="16">
    <location>
        <begin position="1"/>
        <end position="14"/>
    </location>
</feature>
<dbReference type="SUPFAM" id="SSF57850">
    <property type="entry name" value="RING/U-box"/>
    <property type="match status" value="3"/>
</dbReference>
<dbReference type="InterPro" id="IPR017907">
    <property type="entry name" value="Znf_RING_CS"/>
</dbReference>
<evidence type="ECO:0000256" key="4">
    <source>
        <dbReference type="ARBA" id="ARBA00022723"/>
    </source>
</evidence>
<keyword evidence="12" id="KW-0067">ATP-binding</keyword>
<reference evidence="21" key="1">
    <citation type="submission" date="2018-08" db="EMBL/GenBank/DDBJ databases">
        <authorList>
            <person name="Rossello M."/>
        </authorList>
    </citation>
    <scope>NUCLEOTIDE SEQUENCE [LARGE SCALE GENOMIC DNA]</scope>
    <source>
        <strain evidence="21">cv. Chinese Spring</strain>
    </source>
</reference>
<dbReference type="CDD" id="cd20335">
    <property type="entry name" value="BRcat_RBR"/>
    <property type="match status" value="1"/>
</dbReference>
<dbReference type="FunFam" id="3.40.50.300:FF:002114">
    <property type="entry name" value="ATP-dependent RNA helicase DEAH12 chloroplastic"/>
    <property type="match status" value="1"/>
</dbReference>
<keyword evidence="3" id="KW-0808">Transferase</keyword>
<dbReference type="Gene3D" id="1.20.120.1080">
    <property type="match status" value="1"/>
</dbReference>
<comment type="similarity">
    <text evidence="1">Belongs to the DEAD box helicase family. DEAH subfamily.</text>
</comment>
<evidence type="ECO:0000256" key="16">
    <source>
        <dbReference type="SAM" id="MobiDB-lite"/>
    </source>
</evidence>
<evidence type="ECO:0000256" key="15">
    <source>
        <dbReference type="SAM" id="Coils"/>
    </source>
</evidence>
<dbReference type="InterPro" id="IPR007502">
    <property type="entry name" value="Helicase-assoc_dom"/>
</dbReference>
<dbReference type="FunFam" id="1.20.120.1750:FF:000020">
    <property type="entry name" value="ATP-dependent RNA helicase DEAH12 chloroplastic"/>
    <property type="match status" value="1"/>
</dbReference>
<evidence type="ECO:0000313" key="22">
    <source>
        <dbReference type="Proteomes" id="UP000019116"/>
    </source>
</evidence>
<dbReference type="InterPro" id="IPR027417">
    <property type="entry name" value="P-loop_NTPase"/>
</dbReference>
<keyword evidence="5" id="KW-0677">Repeat</keyword>
<dbReference type="Pfam" id="PF24641">
    <property type="entry name" value="KH_DEAH11_2nd"/>
    <property type="match status" value="1"/>
</dbReference>
<dbReference type="InterPro" id="IPR056247">
    <property type="entry name" value="KH_DEAH11/12_2nd"/>
</dbReference>
<dbReference type="Gene3D" id="3.40.50.300">
    <property type="entry name" value="P-loop containing nucleotide triphosphate hydrolases"/>
    <property type="match status" value="2"/>
</dbReference>
<keyword evidence="11" id="KW-0862">Zinc</keyword>
<gene>
    <name evidence="21" type="primary">LOC123119643</name>
</gene>
<dbReference type="InterPro" id="IPR011709">
    <property type="entry name" value="DEAD-box_helicase_OB_fold"/>
</dbReference>
<dbReference type="CDD" id="cd17917">
    <property type="entry name" value="DEXHc_RHA-like"/>
    <property type="match status" value="1"/>
</dbReference>
<accession>A0A3B6MN92</accession>
<evidence type="ECO:0000259" key="17">
    <source>
        <dbReference type="PROSITE" id="PS50089"/>
    </source>
</evidence>
<dbReference type="InterPro" id="IPR001841">
    <property type="entry name" value="Znf_RING"/>
</dbReference>
<feature type="coiled-coil region" evidence="15">
    <location>
        <begin position="140"/>
        <end position="167"/>
    </location>
</feature>
<evidence type="ECO:0000256" key="6">
    <source>
        <dbReference type="ARBA" id="ARBA00022741"/>
    </source>
</evidence>
<dbReference type="PROSITE" id="PS00518">
    <property type="entry name" value="ZF_RING_1"/>
    <property type="match status" value="1"/>
</dbReference>
<dbReference type="Gramene" id="TraesWEE_scaffold_075422_01G000100.1">
    <property type="protein sequence ID" value="TraesWEE_scaffold_075422_01G000100.1"/>
    <property type="gene ID" value="TraesWEE_scaffold_075422_01G000100"/>
</dbReference>
<dbReference type="SMR" id="A0A3B6MN92"/>
<feature type="domain" description="Helicase C-terminal" evidence="19">
    <location>
        <begin position="430"/>
        <end position="596"/>
    </location>
</feature>
<dbReference type="SMART" id="SM00490">
    <property type="entry name" value="HELICc"/>
    <property type="match status" value="1"/>
</dbReference>
<dbReference type="Pfam" id="PF00270">
    <property type="entry name" value="DEAD"/>
    <property type="match status" value="1"/>
</dbReference>
<evidence type="ECO:0000256" key="3">
    <source>
        <dbReference type="ARBA" id="ARBA00022679"/>
    </source>
</evidence>